<protein>
    <submittedName>
        <fullName evidence="2">Uncharacterized protein</fullName>
    </submittedName>
</protein>
<reference evidence="2" key="1">
    <citation type="submission" date="2023-05" db="EMBL/GenBank/DDBJ databases">
        <title>Nepenthes gracilis genome sequencing.</title>
        <authorList>
            <person name="Fukushima K."/>
        </authorList>
    </citation>
    <scope>NUCLEOTIDE SEQUENCE</scope>
    <source>
        <strain evidence="2">SING2019-196</strain>
    </source>
</reference>
<dbReference type="AlphaFoldDB" id="A0AAD3XV88"/>
<proteinExistence type="predicted"/>
<evidence type="ECO:0000313" key="2">
    <source>
        <dbReference type="EMBL" id="GMH17521.1"/>
    </source>
</evidence>
<gene>
    <name evidence="2" type="ORF">Nepgr_019362</name>
</gene>
<sequence>MATARLLCRPAANRPSICFAPSANSLNSLASTSSAKTIRCSSNACWSGEVGFPEVGKRRLSTPSMAVASQVVAVRAAEVCGGVDLATLCSNAVAAVLSVFRSAVDRSPYISPLQMFIETVIINCRFFTFLGVAGSLFGSVLCFVEGCFLILQSCFQSIISHRMDQGFIIQPIVEAIDMFLMGNAMLIFGMGLYSMFVATKSMQRRQPELIESNLFGLFYLKMVPSWPEMQNAVTHAKSRIGRCIMMILQVGVIDKFKSVPLACGFDLACFAAALLVSSACIFLLSRLRVPAKLTRRRR</sequence>
<dbReference type="Pfam" id="PF03350">
    <property type="entry name" value="UPF0114"/>
    <property type="match status" value="1"/>
</dbReference>
<organism evidence="2 3">
    <name type="scientific">Nepenthes gracilis</name>
    <name type="common">Slender pitcher plant</name>
    <dbReference type="NCBI Taxonomy" id="150966"/>
    <lineage>
        <taxon>Eukaryota</taxon>
        <taxon>Viridiplantae</taxon>
        <taxon>Streptophyta</taxon>
        <taxon>Embryophyta</taxon>
        <taxon>Tracheophyta</taxon>
        <taxon>Spermatophyta</taxon>
        <taxon>Magnoliopsida</taxon>
        <taxon>eudicotyledons</taxon>
        <taxon>Gunneridae</taxon>
        <taxon>Pentapetalae</taxon>
        <taxon>Caryophyllales</taxon>
        <taxon>Nepenthaceae</taxon>
        <taxon>Nepenthes</taxon>
    </lineage>
</organism>
<dbReference type="PANTHER" id="PTHR31721:SF3">
    <property type="entry name" value="EXPRESSED PROTEIN"/>
    <property type="match status" value="1"/>
</dbReference>
<feature type="transmembrane region" description="Helical" evidence="1">
    <location>
        <begin position="265"/>
        <end position="289"/>
    </location>
</feature>
<keyword evidence="1" id="KW-0472">Membrane</keyword>
<accession>A0AAD3XV88</accession>
<feature type="transmembrane region" description="Helical" evidence="1">
    <location>
        <begin position="126"/>
        <end position="151"/>
    </location>
</feature>
<dbReference type="Proteomes" id="UP001279734">
    <property type="component" value="Unassembled WGS sequence"/>
</dbReference>
<keyword evidence="3" id="KW-1185">Reference proteome</keyword>
<dbReference type="EMBL" id="BSYO01000018">
    <property type="protein sequence ID" value="GMH17521.1"/>
    <property type="molecule type" value="Genomic_DNA"/>
</dbReference>
<keyword evidence="1" id="KW-0812">Transmembrane</keyword>
<keyword evidence="1" id="KW-1133">Transmembrane helix</keyword>
<feature type="transmembrane region" description="Helical" evidence="1">
    <location>
        <begin position="172"/>
        <end position="196"/>
    </location>
</feature>
<dbReference type="InterPro" id="IPR005134">
    <property type="entry name" value="UPF0114"/>
</dbReference>
<evidence type="ECO:0000313" key="3">
    <source>
        <dbReference type="Proteomes" id="UP001279734"/>
    </source>
</evidence>
<dbReference type="PANTHER" id="PTHR31721">
    <property type="entry name" value="OS06G0710300 PROTEIN"/>
    <property type="match status" value="1"/>
</dbReference>
<comment type="caution">
    <text evidence="2">The sequence shown here is derived from an EMBL/GenBank/DDBJ whole genome shotgun (WGS) entry which is preliminary data.</text>
</comment>
<name>A0AAD3XV88_NEPGR</name>
<evidence type="ECO:0000256" key="1">
    <source>
        <dbReference type="SAM" id="Phobius"/>
    </source>
</evidence>